<evidence type="ECO:0000256" key="3">
    <source>
        <dbReference type="ARBA" id="ARBA00022692"/>
    </source>
</evidence>
<dbReference type="GO" id="GO:0002764">
    <property type="term" value="P:immune response-regulating signaling pathway"/>
    <property type="evidence" value="ECO:0000318"/>
    <property type="project" value="GO_Central"/>
</dbReference>
<feature type="transmembrane region" description="Helical" evidence="11">
    <location>
        <begin position="173"/>
        <end position="194"/>
    </location>
</feature>
<dbReference type="FunFam" id="2.60.40.10:FF:000049">
    <property type="entry name" value="Leukocyte immunoglobulin-like receptor subfamily B member 1"/>
    <property type="match status" value="1"/>
</dbReference>
<evidence type="ECO:0000256" key="4">
    <source>
        <dbReference type="ARBA" id="ARBA00022729"/>
    </source>
</evidence>
<dbReference type="Bgee" id="ENSMODG00000004312">
    <property type="expression patterns" value="Expressed in extraembryonic membrane and 10 other cell types or tissues"/>
</dbReference>
<evidence type="ECO:0000256" key="1">
    <source>
        <dbReference type="ARBA" id="ARBA00004162"/>
    </source>
</evidence>
<evidence type="ECO:0000313" key="13">
    <source>
        <dbReference type="Proteomes" id="UP000002280"/>
    </source>
</evidence>
<dbReference type="PANTHER" id="PTHR11738">
    <property type="entry name" value="MHC CLASS I NK CELL RECEPTOR"/>
    <property type="match status" value="1"/>
</dbReference>
<dbReference type="InterPro" id="IPR036179">
    <property type="entry name" value="Ig-like_dom_sf"/>
</dbReference>
<dbReference type="GeneTree" id="ENSGT01100000263478"/>
<organism evidence="12 13">
    <name type="scientific">Monodelphis domestica</name>
    <name type="common">Gray short-tailed opossum</name>
    <dbReference type="NCBI Taxonomy" id="13616"/>
    <lineage>
        <taxon>Eukaryota</taxon>
        <taxon>Metazoa</taxon>
        <taxon>Chordata</taxon>
        <taxon>Craniata</taxon>
        <taxon>Vertebrata</taxon>
        <taxon>Euteleostomi</taxon>
        <taxon>Mammalia</taxon>
        <taxon>Metatheria</taxon>
        <taxon>Didelphimorphia</taxon>
        <taxon>Didelphidae</taxon>
        <taxon>Monodelphis</taxon>
    </lineage>
</organism>
<evidence type="ECO:0000256" key="9">
    <source>
        <dbReference type="ARBA" id="ARBA00023180"/>
    </source>
</evidence>
<dbReference type="PANTHER" id="PTHR11738:SF179">
    <property type="entry name" value="LEUKOCYTE IMMUNOGLOBULIN-LIKE RECEPTOR SUBFAMILY A MEMBER 5"/>
    <property type="match status" value="1"/>
</dbReference>
<evidence type="ECO:0000256" key="10">
    <source>
        <dbReference type="ARBA" id="ARBA00023319"/>
    </source>
</evidence>
<dbReference type="AlphaFoldDB" id="A0A5F8G724"/>
<evidence type="ECO:0000256" key="11">
    <source>
        <dbReference type="SAM" id="Phobius"/>
    </source>
</evidence>
<sequence>MEAEFLLSSVTASDGGLYKCCYRSPSGGSEDSEPLQLAVTGRFGKPSLWALPSPEEASGHEVTLQCQSEQRHDRAVLYKDGGPVAFGVARRRETGSQTNFSLPAGSAARGGTYSCYSFHSGSPYEWSAPSEPLALGLMGSYTVLSAADTQKGRNPGSQEPPGAASQDYTVGNVIRLSLAGLVLLLLGVLLAEAWTSRRGP</sequence>
<keyword evidence="8" id="KW-1015">Disulfide bond</keyword>
<keyword evidence="6 11" id="KW-1133">Transmembrane helix</keyword>
<reference evidence="12 13" key="1">
    <citation type="journal article" date="2007" name="Nature">
        <title>Genome of the marsupial Monodelphis domestica reveals innovation in non-coding sequences.</title>
        <authorList>
            <person name="Mikkelsen T.S."/>
            <person name="Wakefield M.J."/>
            <person name="Aken B."/>
            <person name="Amemiya C.T."/>
            <person name="Chang J.L."/>
            <person name="Duke S."/>
            <person name="Garber M."/>
            <person name="Gentles A.J."/>
            <person name="Goodstadt L."/>
            <person name="Heger A."/>
            <person name="Jurka J."/>
            <person name="Kamal M."/>
            <person name="Mauceli E."/>
            <person name="Searle S.M."/>
            <person name="Sharpe T."/>
            <person name="Baker M.L."/>
            <person name="Batzer M.A."/>
            <person name="Benos P.V."/>
            <person name="Belov K."/>
            <person name="Clamp M."/>
            <person name="Cook A."/>
            <person name="Cuff J."/>
            <person name="Das R."/>
            <person name="Davidow L."/>
            <person name="Deakin J.E."/>
            <person name="Fazzari M.J."/>
            <person name="Glass J.L."/>
            <person name="Grabherr M."/>
            <person name="Greally J.M."/>
            <person name="Gu W."/>
            <person name="Hore T.A."/>
            <person name="Huttley G.A."/>
            <person name="Kleber M."/>
            <person name="Jirtle R.L."/>
            <person name="Koina E."/>
            <person name="Lee J.T."/>
            <person name="Mahony S."/>
            <person name="Marra M.A."/>
            <person name="Miller R.D."/>
            <person name="Nicholls R.D."/>
            <person name="Oda M."/>
            <person name="Papenfuss A.T."/>
            <person name="Parra Z.E."/>
            <person name="Pollock D.D."/>
            <person name="Ray D.A."/>
            <person name="Schein J.E."/>
            <person name="Speed T.P."/>
            <person name="Thompson K."/>
            <person name="VandeBerg J.L."/>
            <person name="Wade C.M."/>
            <person name="Walker J.A."/>
            <person name="Waters P.D."/>
            <person name="Webber C."/>
            <person name="Weidman J.R."/>
            <person name="Xie X."/>
            <person name="Zody M.C."/>
            <person name="Baldwin J."/>
            <person name="Abdouelleil A."/>
            <person name="Abdulkadir J."/>
            <person name="Abebe A."/>
            <person name="Abera B."/>
            <person name="Abreu J."/>
            <person name="Acer S.C."/>
            <person name="Aftuck L."/>
            <person name="Alexander A."/>
            <person name="An P."/>
            <person name="Anderson E."/>
            <person name="Anderson S."/>
            <person name="Arachi H."/>
            <person name="Azer M."/>
            <person name="Bachantsang P."/>
            <person name="Barry A."/>
            <person name="Bayul T."/>
            <person name="Berlin A."/>
            <person name="Bessette D."/>
            <person name="Bloom T."/>
            <person name="Bloom T."/>
            <person name="Boguslavskiy L."/>
            <person name="Bonnet C."/>
            <person name="Boukhgalter B."/>
            <person name="Bourzgui I."/>
            <person name="Brown A."/>
            <person name="Cahill P."/>
            <person name="Channer S."/>
            <person name="Cheshatsang Y."/>
            <person name="Chuda L."/>
            <person name="Citroen M."/>
            <person name="Collymore A."/>
            <person name="Cooke P."/>
            <person name="Costello M."/>
            <person name="D'Aco K."/>
            <person name="Daza R."/>
            <person name="De Haan G."/>
            <person name="DeGray S."/>
            <person name="DeMaso C."/>
            <person name="Dhargay N."/>
            <person name="Dooley K."/>
            <person name="Dooley E."/>
            <person name="Doricent M."/>
            <person name="Dorje P."/>
            <person name="Dorjee K."/>
            <person name="Dupes A."/>
            <person name="Elong R."/>
            <person name="Falk J."/>
            <person name="Farina A."/>
            <person name="Faro S."/>
            <person name="Ferguson D."/>
            <person name="Fisher S."/>
            <person name="Foley C.D."/>
            <person name="Franke A."/>
            <person name="Friedrich D."/>
            <person name="Gadbois L."/>
            <person name="Gearin G."/>
            <person name="Gearin C.R."/>
            <person name="Giannoukos G."/>
            <person name="Goode T."/>
            <person name="Graham J."/>
            <person name="Grandbois E."/>
            <person name="Grewal S."/>
            <person name="Gyaltsen K."/>
            <person name="Hafez N."/>
            <person name="Hagos B."/>
            <person name="Hall J."/>
            <person name="Henson C."/>
            <person name="Hollinger A."/>
            <person name="Honan T."/>
            <person name="Huard M.D."/>
            <person name="Hughes L."/>
            <person name="Hurhula B."/>
            <person name="Husby M.E."/>
            <person name="Kamat A."/>
            <person name="Kanga B."/>
            <person name="Kashin S."/>
            <person name="Khazanovich D."/>
            <person name="Kisner P."/>
            <person name="Lance K."/>
            <person name="Lara M."/>
            <person name="Lee W."/>
            <person name="Lennon N."/>
            <person name="Letendre F."/>
            <person name="LeVine R."/>
            <person name="Lipovsky A."/>
            <person name="Liu X."/>
            <person name="Liu J."/>
            <person name="Liu S."/>
            <person name="Lokyitsang T."/>
            <person name="Lokyitsang Y."/>
            <person name="Lubonja R."/>
            <person name="Lui A."/>
            <person name="MacDonald P."/>
            <person name="Magnisalis V."/>
            <person name="Maru K."/>
            <person name="Matthews C."/>
            <person name="McCusker W."/>
            <person name="McDonough S."/>
            <person name="Mehta T."/>
            <person name="Meldrim J."/>
            <person name="Meneus L."/>
            <person name="Mihai O."/>
            <person name="Mihalev A."/>
            <person name="Mihova T."/>
            <person name="Mittelman R."/>
            <person name="Mlenga V."/>
            <person name="Montmayeur A."/>
            <person name="Mulrain L."/>
            <person name="Navidi A."/>
            <person name="Naylor J."/>
            <person name="Negash T."/>
            <person name="Nguyen T."/>
            <person name="Nguyen N."/>
            <person name="Nicol R."/>
            <person name="Norbu C."/>
            <person name="Norbu N."/>
            <person name="Novod N."/>
            <person name="O'Neill B."/>
            <person name="Osman S."/>
            <person name="Markiewicz E."/>
            <person name="Oyono O.L."/>
            <person name="Patti C."/>
            <person name="Phunkhang P."/>
            <person name="Pierre F."/>
            <person name="Priest M."/>
            <person name="Raghuraman S."/>
            <person name="Rege F."/>
            <person name="Reyes R."/>
            <person name="Rise C."/>
            <person name="Rogov P."/>
            <person name="Ross K."/>
            <person name="Ryan E."/>
            <person name="Settipalli S."/>
            <person name="Shea T."/>
            <person name="Sherpa N."/>
            <person name="Shi L."/>
            <person name="Shih D."/>
            <person name="Sparrow T."/>
            <person name="Spaulding J."/>
            <person name="Stalker J."/>
            <person name="Stange-Thomann N."/>
            <person name="Stavropoulos S."/>
            <person name="Stone C."/>
            <person name="Strader C."/>
            <person name="Tesfaye S."/>
            <person name="Thomson T."/>
            <person name="Thoulutsang Y."/>
            <person name="Thoulutsang D."/>
            <person name="Topham K."/>
            <person name="Topping I."/>
            <person name="Tsamla T."/>
            <person name="Vassiliev H."/>
            <person name="Vo A."/>
            <person name="Wangchuk T."/>
            <person name="Wangdi T."/>
            <person name="Weiand M."/>
            <person name="Wilkinson J."/>
            <person name="Wilson A."/>
            <person name="Yadav S."/>
            <person name="Young G."/>
            <person name="Yu Q."/>
            <person name="Zembek L."/>
            <person name="Zhong D."/>
            <person name="Zimmer A."/>
            <person name="Zwirko Z."/>
            <person name="Jaffe D.B."/>
            <person name="Alvarez P."/>
            <person name="Brockman W."/>
            <person name="Butler J."/>
            <person name="Chin C."/>
            <person name="Gnerre S."/>
            <person name="MacCallum I."/>
            <person name="Graves J.A."/>
            <person name="Ponting C.P."/>
            <person name="Breen M."/>
            <person name="Samollow P.B."/>
            <person name="Lander E.S."/>
            <person name="Lindblad-Toh K."/>
        </authorList>
    </citation>
    <scope>NUCLEOTIDE SEQUENCE [LARGE SCALE GENOMIC DNA]</scope>
</reference>
<keyword evidence="9" id="KW-0325">Glycoprotein</keyword>
<dbReference type="Ensembl" id="ENSMODT00000086112.1">
    <property type="protein sequence ID" value="ENSMODP00000043257.1"/>
    <property type="gene ID" value="ENSMODG00000004312.4"/>
</dbReference>
<evidence type="ECO:0008006" key="14">
    <source>
        <dbReference type="Google" id="ProtNLM"/>
    </source>
</evidence>
<evidence type="ECO:0000256" key="5">
    <source>
        <dbReference type="ARBA" id="ARBA00022737"/>
    </source>
</evidence>
<evidence type="ECO:0000256" key="8">
    <source>
        <dbReference type="ARBA" id="ARBA00023157"/>
    </source>
</evidence>
<evidence type="ECO:0000256" key="6">
    <source>
        <dbReference type="ARBA" id="ARBA00022989"/>
    </source>
</evidence>
<keyword evidence="3 11" id="KW-0812">Transmembrane</keyword>
<reference evidence="12" key="3">
    <citation type="submission" date="2025-09" db="UniProtKB">
        <authorList>
            <consortium name="Ensembl"/>
        </authorList>
    </citation>
    <scope>IDENTIFICATION</scope>
</reference>
<reference evidence="12" key="2">
    <citation type="submission" date="2025-08" db="UniProtKB">
        <authorList>
            <consortium name="Ensembl"/>
        </authorList>
    </citation>
    <scope>IDENTIFICATION</scope>
</reference>
<keyword evidence="13" id="KW-1185">Reference proteome</keyword>
<protein>
    <recommendedName>
        <fullName evidence="14">Ig-like domain-containing protein</fullName>
    </recommendedName>
</protein>
<name>A0A5F8G724_MONDO</name>
<dbReference type="SUPFAM" id="SSF48726">
    <property type="entry name" value="Immunoglobulin"/>
    <property type="match status" value="2"/>
</dbReference>
<evidence type="ECO:0000256" key="2">
    <source>
        <dbReference type="ARBA" id="ARBA00022475"/>
    </source>
</evidence>
<dbReference type="OMA" id="SEDHTME"/>
<evidence type="ECO:0000256" key="7">
    <source>
        <dbReference type="ARBA" id="ARBA00023136"/>
    </source>
</evidence>
<accession>A0A5F8G724</accession>
<keyword evidence="7 11" id="KW-0472">Membrane</keyword>
<dbReference type="Proteomes" id="UP000002280">
    <property type="component" value="Chromosome 4"/>
</dbReference>
<dbReference type="InterPro" id="IPR050412">
    <property type="entry name" value="Ig-like_Receptors_ImmuneReg"/>
</dbReference>
<keyword evidence="5" id="KW-0677">Repeat</keyword>
<dbReference type="GO" id="GO:0005886">
    <property type="term" value="C:plasma membrane"/>
    <property type="evidence" value="ECO:0000318"/>
    <property type="project" value="GO_Central"/>
</dbReference>
<proteinExistence type="predicted"/>
<evidence type="ECO:0000313" key="12">
    <source>
        <dbReference type="Ensembl" id="ENSMODP00000043257.1"/>
    </source>
</evidence>
<dbReference type="InterPro" id="IPR013783">
    <property type="entry name" value="Ig-like_fold"/>
</dbReference>
<dbReference type="Gene3D" id="2.60.40.10">
    <property type="entry name" value="Immunoglobulins"/>
    <property type="match status" value="2"/>
</dbReference>
<comment type="subcellular location">
    <subcellularLocation>
        <location evidence="1">Cell membrane</location>
        <topology evidence="1">Single-pass membrane protein</topology>
    </subcellularLocation>
</comment>
<keyword evidence="4" id="KW-0732">Signal</keyword>
<keyword evidence="10" id="KW-0393">Immunoglobulin domain</keyword>
<keyword evidence="2" id="KW-1003">Cell membrane</keyword>
<dbReference type="InParanoid" id="A0A5F8G724"/>